<feature type="domain" description="Polymerase nucleotidyl transferase" evidence="10">
    <location>
        <begin position="12"/>
        <end position="91"/>
    </location>
</feature>
<dbReference type="InterPro" id="IPR002934">
    <property type="entry name" value="Polymerase_NTP_transf_dom"/>
</dbReference>
<dbReference type="InterPro" id="IPR052038">
    <property type="entry name" value="Type-VII_TA_antitoxin"/>
</dbReference>
<evidence type="ECO:0000256" key="8">
    <source>
        <dbReference type="ARBA" id="ARBA00022842"/>
    </source>
</evidence>
<evidence type="ECO:0000256" key="3">
    <source>
        <dbReference type="ARBA" id="ARBA00022679"/>
    </source>
</evidence>
<evidence type="ECO:0000259" key="10">
    <source>
        <dbReference type="Pfam" id="PF01909"/>
    </source>
</evidence>
<dbReference type="Gene3D" id="3.30.460.10">
    <property type="entry name" value="Beta Polymerase, domain 2"/>
    <property type="match status" value="1"/>
</dbReference>
<organism evidence="11 12">
    <name type="scientific">Aequorivita vladivostokensis</name>
    <dbReference type="NCBI Taxonomy" id="171194"/>
    <lineage>
        <taxon>Bacteria</taxon>
        <taxon>Pseudomonadati</taxon>
        <taxon>Bacteroidota</taxon>
        <taxon>Flavobacteriia</taxon>
        <taxon>Flavobacteriales</taxon>
        <taxon>Flavobacteriaceae</taxon>
        <taxon>Aequorivita</taxon>
    </lineage>
</organism>
<keyword evidence="4" id="KW-0548">Nucleotidyltransferase</keyword>
<gene>
    <name evidence="11" type="ORF">MB09_10695</name>
</gene>
<comment type="similarity">
    <text evidence="9">Belongs to the MntA antitoxin family.</text>
</comment>
<dbReference type="PANTHER" id="PTHR33571">
    <property type="entry name" value="SSL8005 PROTEIN"/>
    <property type="match status" value="1"/>
</dbReference>
<dbReference type="Proteomes" id="UP000033497">
    <property type="component" value="Unassembled WGS sequence"/>
</dbReference>
<evidence type="ECO:0000256" key="9">
    <source>
        <dbReference type="ARBA" id="ARBA00038276"/>
    </source>
</evidence>
<accession>A0ABR5DHC5</accession>
<keyword evidence="6" id="KW-0547">Nucleotide-binding</keyword>
<evidence type="ECO:0000313" key="11">
    <source>
        <dbReference type="EMBL" id="KJJ38176.1"/>
    </source>
</evidence>
<name>A0ABR5DHC5_9FLAO</name>
<evidence type="ECO:0000313" key="12">
    <source>
        <dbReference type="Proteomes" id="UP000033497"/>
    </source>
</evidence>
<evidence type="ECO:0000256" key="5">
    <source>
        <dbReference type="ARBA" id="ARBA00022723"/>
    </source>
</evidence>
<dbReference type="Pfam" id="PF01909">
    <property type="entry name" value="NTP_transf_2"/>
    <property type="match status" value="1"/>
</dbReference>
<keyword evidence="7" id="KW-0067">ATP-binding</keyword>
<dbReference type="EMBL" id="JSVU01000006">
    <property type="protein sequence ID" value="KJJ38176.1"/>
    <property type="molecule type" value="Genomic_DNA"/>
</dbReference>
<keyword evidence="5" id="KW-0479">Metal-binding</keyword>
<proteinExistence type="inferred from homology"/>
<keyword evidence="12" id="KW-1185">Reference proteome</keyword>
<sequence>MEEIKSKKEDFRSLCENHKVGKLYAFGSSIRNDFSERESDIDLLIEINVEDAMERGENLISIWNKLESFFQRKVDLLTYKSIKNPILKRNIDATKILIYEAGS</sequence>
<comment type="caution">
    <text evidence="11">The sequence shown here is derived from an EMBL/GenBank/DDBJ whole genome shotgun (WGS) entry which is preliminary data.</text>
</comment>
<keyword evidence="3" id="KW-0808">Transferase</keyword>
<dbReference type="CDD" id="cd05403">
    <property type="entry name" value="NT_KNTase_like"/>
    <property type="match status" value="1"/>
</dbReference>
<dbReference type="PANTHER" id="PTHR33571:SF12">
    <property type="entry name" value="BSL3053 PROTEIN"/>
    <property type="match status" value="1"/>
</dbReference>
<dbReference type="InterPro" id="IPR043519">
    <property type="entry name" value="NT_sf"/>
</dbReference>
<evidence type="ECO:0000256" key="2">
    <source>
        <dbReference type="ARBA" id="ARBA00022649"/>
    </source>
</evidence>
<evidence type="ECO:0000256" key="7">
    <source>
        <dbReference type="ARBA" id="ARBA00022840"/>
    </source>
</evidence>
<dbReference type="SUPFAM" id="SSF81301">
    <property type="entry name" value="Nucleotidyltransferase"/>
    <property type="match status" value="1"/>
</dbReference>
<keyword evidence="8" id="KW-0460">Magnesium</keyword>
<evidence type="ECO:0000256" key="4">
    <source>
        <dbReference type="ARBA" id="ARBA00022695"/>
    </source>
</evidence>
<protein>
    <submittedName>
        <fullName evidence="11">DNA polymerase subunit beta</fullName>
    </submittedName>
</protein>
<reference evidence="11 12" key="1">
    <citation type="submission" date="2014-10" db="EMBL/GenBank/DDBJ databases">
        <title>Genome sequencing of Vitellibacter vladivostokensis KMM 3516.</title>
        <authorList>
            <person name="Thevarajoo S."/>
            <person name="Selvaratnam C."/>
            <person name="Goh K.M."/>
            <person name="Chong C.S."/>
        </authorList>
    </citation>
    <scope>NUCLEOTIDE SEQUENCE [LARGE SCALE GENOMIC DNA]</scope>
    <source>
        <strain evidence="11 12">KMM 3516</strain>
    </source>
</reference>
<evidence type="ECO:0000256" key="6">
    <source>
        <dbReference type="ARBA" id="ARBA00022741"/>
    </source>
</evidence>
<evidence type="ECO:0000256" key="1">
    <source>
        <dbReference type="ARBA" id="ARBA00001946"/>
    </source>
</evidence>
<comment type="cofactor">
    <cofactor evidence="1">
        <name>Mg(2+)</name>
        <dbReference type="ChEBI" id="CHEBI:18420"/>
    </cofactor>
</comment>
<keyword evidence="2" id="KW-1277">Toxin-antitoxin system</keyword>